<evidence type="ECO:0000256" key="6">
    <source>
        <dbReference type="ARBA" id="ARBA00022692"/>
    </source>
</evidence>
<dbReference type="KEGG" id="nlc:EBAPG3_007245"/>
<feature type="domain" description="General secretion pathway GspH" evidence="12">
    <location>
        <begin position="47"/>
        <end position="155"/>
    </location>
</feature>
<keyword evidence="5" id="KW-0997">Cell inner membrane</keyword>
<accession>A0A1W6SP43</accession>
<evidence type="ECO:0000256" key="2">
    <source>
        <dbReference type="ARBA" id="ARBA00021549"/>
    </source>
</evidence>
<protein>
    <recommendedName>
        <fullName evidence="2">Type II secretion system protein H</fullName>
    </recommendedName>
    <alternativeName>
        <fullName evidence="10">General secretion pathway protein H</fullName>
    </alternativeName>
</protein>
<keyword evidence="7 11" id="KW-1133">Transmembrane helix</keyword>
<dbReference type="NCBIfam" id="TIGR02532">
    <property type="entry name" value="IV_pilin_GFxxxE"/>
    <property type="match status" value="1"/>
</dbReference>
<evidence type="ECO:0000256" key="10">
    <source>
        <dbReference type="ARBA" id="ARBA00030775"/>
    </source>
</evidence>
<keyword evidence="3" id="KW-1003">Cell membrane</keyword>
<evidence type="ECO:0000256" key="9">
    <source>
        <dbReference type="ARBA" id="ARBA00025772"/>
    </source>
</evidence>
<evidence type="ECO:0000256" key="4">
    <source>
        <dbReference type="ARBA" id="ARBA00022481"/>
    </source>
</evidence>
<keyword evidence="6 11" id="KW-0812">Transmembrane</keyword>
<keyword evidence="14" id="KW-1185">Reference proteome</keyword>
<dbReference type="SUPFAM" id="SSF54523">
    <property type="entry name" value="Pili subunits"/>
    <property type="match status" value="1"/>
</dbReference>
<keyword evidence="4" id="KW-0488">Methylation</keyword>
<dbReference type="Pfam" id="PF12019">
    <property type="entry name" value="GspH"/>
    <property type="match status" value="1"/>
</dbReference>
<dbReference type="GO" id="GO:0015628">
    <property type="term" value="P:protein secretion by the type II secretion system"/>
    <property type="evidence" value="ECO:0007669"/>
    <property type="project" value="InterPro"/>
</dbReference>
<gene>
    <name evidence="13" type="ORF">EBAPG3_007245</name>
</gene>
<comment type="similarity">
    <text evidence="9">Belongs to the GSP H family.</text>
</comment>
<evidence type="ECO:0000256" key="11">
    <source>
        <dbReference type="SAM" id="Phobius"/>
    </source>
</evidence>
<dbReference type="GO" id="GO:0015627">
    <property type="term" value="C:type II protein secretion system complex"/>
    <property type="evidence" value="ECO:0007669"/>
    <property type="project" value="InterPro"/>
</dbReference>
<sequence length="173" mass="19059">MITAITGKRNRGFTLIEVLVTLVIMGLFVGLVTVIIRPDERALLRVEAERLAQLLDLAGVEARISGRPIAWTGDGPGYRFWRYRENTGWLEIRGDELLRARTLPQGMTIAGLLIETMRARDAMRLEFSPQGSTMAYAIKLAFGAEYYTVAGSPVGDVHVLPGQDMANGKNAPQ</sequence>
<reference evidence="13 14" key="1">
    <citation type="journal article" date="2015" name="Int. J. Syst. Evol. Microbiol.">
        <title>Nitrosospira lacus sp. nov., a psychrotolerant, ammonia-oxidizing bacterium from sandy lake sediment.</title>
        <authorList>
            <person name="Urakawa H."/>
            <person name="Garcia J.C."/>
            <person name="Nielsen J.L."/>
            <person name="Le V.Q."/>
            <person name="Kozlowski J.A."/>
            <person name="Stein L.Y."/>
            <person name="Lim C.K."/>
            <person name="Pommerening-Roser A."/>
            <person name="Martens-Habbena W."/>
            <person name="Stahl D.A."/>
            <person name="Klotz M.G."/>
        </authorList>
    </citation>
    <scope>NUCLEOTIDE SEQUENCE [LARGE SCALE GENOMIC DNA]</scope>
    <source>
        <strain evidence="13 14">APG3</strain>
    </source>
</reference>
<dbReference type="AlphaFoldDB" id="A0A1W6SP43"/>
<keyword evidence="8 11" id="KW-0472">Membrane</keyword>
<evidence type="ECO:0000256" key="8">
    <source>
        <dbReference type="ARBA" id="ARBA00023136"/>
    </source>
</evidence>
<evidence type="ECO:0000313" key="13">
    <source>
        <dbReference type="EMBL" id="ARO87580.1"/>
    </source>
</evidence>
<name>A0A1W6SP43_9PROT</name>
<dbReference type="EMBL" id="CP021106">
    <property type="protein sequence ID" value="ARO87580.1"/>
    <property type="molecule type" value="Genomic_DNA"/>
</dbReference>
<dbReference type="RefSeq" id="WP_004179942.1">
    <property type="nucleotide sequence ID" value="NZ_CP021106.3"/>
</dbReference>
<dbReference type="PROSITE" id="PS00409">
    <property type="entry name" value="PROKAR_NTER_METHYL"/>
    <property type="match status" value="1"/>
</dbReference>
<evidence type="ECO:0000313" key="14">
    <source>
        <dbReference type="Proteomes" id="UP000012179"/>
    </source>
</evidence>
<dbReference type="InterPro" id="IPR022346">
    <property type="entry name" value="T2SS_GspH"/>
</dbReference>
<evidence type="ECO:0000256" key="3">
    <source>
        <dbReference type="ARBA" id="ARBA00022475"/>
    </source>
</evidence>
<evidence type="ECO:0000256" key="7">
    <source>
        <dbReference type="ARBA" id="ARBA00022989"/>
    </source>
</evidence>
<dbReference type="eggNOG" id="COG4970">
    <property type="taxonomic scope" value="Bacteria"/>
</dbReference>
<feature type="transmembrane region" description="Helical" evidence="11">
    <location>
        <begin position="12"/>
        <end position="36"/>
    </location>
</feature>
<comment type="subcellular location">
    <subcellularLocation>
        <location evidence="1">Cell inner membrane</location>
        <topology evidence="1">Single-pass membrane protein</topology>
    </subcellularLocation>
</comment>
<dbReference type="InterPro" id="IPR045584">
    <property type="entry name" value="Pilin-like"/>
</dbReference>
<dbReference type="Pfam" id="PF07963">
    <property type="entry name" value="N_methyl"/>
    <property type="match status" value="1"/>
</dbReference>
<dbReference type="Gene3D" id="3.55.40.10">
    <property type="entry name" value="minor pseudopilin epsh domain"/>
    <property type="match status" value="1"/>
</dbReference>
<dbReference type="GO" id="GO:0005886">
    <property type="term" value="C:plasma membrane"/>
    <property type="evidence" value="ECO:0007669"/>
    <property type="project" value="UniProtKB-SubCell"/>
</dbReference>
<organism evidence="13 14">
    <name type="scientific">Nitrosospira lacus</name>
    <dbReference type="NCBI Taxonomy" id="1288494"/>
    <lineage>
        <taxon>Bacteria</taxon>
        <taxon>Pseudomonadati</taxon>
        <taxon>Pseudomonadota</taxon>
        <taxon>Betaproteobacteria</taxon>
        <taxon>Nitrosomonadales</taxon>
        <taxon>Nitrosomonadaceae</taxon>
        <taxon>Nitrosospira</taxon>
    </lineage>
</organism>
<evidence type="ECO:0000256" key="1">
    <source>
        <dbReference type="ARBA" id="ARBA00004377"/>
    </source>
</evidence>
<evidence type="ECO:0000256" key="5">
    <source>
        <dbReference type="ARBA" id="ARBA00022519"/>
    </source>
</evidence>
<evidence type="ECO:0000259" key="12">
    <source>
        <dbReference type="Pfam" id="PF12019"/>
    </source>
</evidence>
<proteinExistence type="inferred from homology"/>
<dbReference type="InterPro" id="IPR012902">
    <property type="entry name" value="N_methyl_site"/>
</dbReference>
<dbReference type="Proteomes" id="UP000012179">
    <property type="component" value="Chromosome"/>
</dbReference>